<evidence type="ECO:0000313" key="3">
    <source>
        <dbReference type="EMBL" id="AZG43976.1"/>
    </source>
</evidence>
<organism evidence="3 4">
    <name type="scientific">Gordonia insulae</name>
    <dbReference type="NCBI Taxonomy" id="2420509"/>
    <lineage>
        <taxon>Bacteria</taxon>
        <taxon>Bacillati</taxon>
        <taxon>Actinomycetota</taxon>
        <taxon>Actinomycetes</taxon>
        <taxon>Mycobacteriales</taxon>
        <taxon>Gordoniaceae</taxon>
        <taxon>Gordonia</taxon>
    </lineage>
</organism>
<accession>A0A3G8JFW7</accession>
<dbReference type="AlphaFoldDB" id="A0A3G8JFW7"/>
<reference evidence="3 4" key="1">
    <citation type="submission" date="2018-11" db="EMBL/GenBank/DDBJ databases">
        <title>Gordonia insulae sp. nov., isolated from an island soil.</title>
        <authorList>
            <person name="Kim Y.S."/>
            <person name="Kim S.B."/>
        </authorList>
    </citation>
    <scope>NUCLEOTIDE SEQUENCE [LARGE SCALE GENOMIC DNA]</scope>
    <source>
        <strain evidence="3 4">MMS17-SY073</strain>
    </source>
</reference>
<protein>
    <recommendedName>
        <fullName evidence="2">PE-PPE domain-containing protein</fullName>
    </recommendedName>
</protein>
<proteinExistence type="predicted"/>
<dbReference type="OrthoDB" id="4774619at2"/>
<feature type="domain" description="PE-PPE" evidence="2">
    <location>
        <begin position="54"/>
        <end position="137"/>
    </location>
</feature>
<evidence type="ECO:0000256" key="1">
    <source>
        <dbReference type="ARBA" id="ARBA00022801"/>
    </source>
</evidence>
<dbReference type="RefSeq" id="WP_124706929.1">
    <property type="nucleotide sequence ID" value="NZ_CP033972.1"/>
</dbReference>
<dbReference type="KEGG" id="gom:D7316_00554"/>
<keyword evidence="4" id="KW-1185">Reference proteome</keyword>
<evidence type="ECO:0000313" key="4">
    <source>
        <dbReference type="Proteomes" id="UP000271469"/>
    </source>
</evidence>
<dbReference type="SUPFAM" id="SSF53474">
    <property type="entry name" value="alpha/beta-Hydrolases"/>
    <property type="match status" value="1"/>
</dbReference>
<dbReference type="EMBL" id="CP033972">
    <property type="protein sequence ID" value="AZG43976.1"/>
    <property type="molecule type" value="Genomic_DNA"/>
</dbReference>
<gene>
    <name evidence="3" type="ORF">D7316_00554</name>
</gene>
<dbReference type="Proteomes" id="UP000271469">
    <property type="component" value="Chromosome"/>
</dbReference>
<dbReference type="InterPro" id="IPR000675">
    <property type="entry name" value="Cutinase/axe"/>
</dbReference>
<dbReference type="GO" id="GO:0016787">
    <property type="term" value="F:hydrolase activity"/>
    <property type="evidence" value="ECO:0007669"/>
    <property type="project" value="UniProtKB-KW"/>
</dbReference>
<keyword evidence="1" id="KW-0378">Hydrolase</keyword>
<evidence type="ECO:0000259" key="2">
    <source>
        <dbReference type="Pfam" id="PF08237"/>
    </source>
</evidence>
<dbReference type="Gene3D" id="3.40.50.1820">
    <property type="entry name" value="alpha/beta hydrolase"/>
    <property type="match status" value="1"/>
</dbReference>
<dbReference type="InterPro" id="IPR029058">
    <property type="entry name" value="AB_hydrolase_fold"/>
</dbReference>
<dbReference type="Pfam" id="PF08237">
    <property type="entry name" value="PE-PPE"/>
    <property type="match status" value="1"/>
</dbReference>
<dbReference type="SMART" id="SM01110">
    <property type="entry name" value="Cutinase"/>
    <property type="match status" value="1"/>
</dbReference>
<name>A0A3G8JFW7_9ACTN</name>
<dbReference type="InterPro" id="IPR013228">
    <property type="entry name" value="PE-PPE_C"/>
</dbReference>
<sequence length="311" mass="33405">MGGYVDDRSGEPEQVTLLAVGGTGESFVGDRRREVNGLLRDVTSGLDERFRCRWIGYPASYGPAPQLDGMSYLESVAIGVDALRAALAETSGPVALIGYSQGAVVIRTAVHDLYAAGDPSVERILAMGFVADPHQPPRVVEGCSGWGVAGAGPALPPGTPAHWVGAPDDMICNASEDSFIRDIADLTAGLAFGRLRDWLMLVRNRLQRNDLQNAHRTSPGFSQIRRDITRLASAAREVVGYLPDTLAFRGLVVRNRRGGRHTSYAREPYRRASVTDPDTTGCQDLAAWLQVCATFLPVVSYPGPADRSLAA</sequence>